<dbReference type="Proteomes" id="UP001152523">
    <property type="component" value="Unassembled WGS sequence"/>
</dbReference>
<feature type="compositionally biased region" description="Basic residues" evidence="1">
    <location>
        <begin position="435"/>
        <end position="449"/>
    </location>
</feature>
<sequence length="519" mass="59479">MMIGKIRHSVVCGSMIDLDWVAMDRVCPGVRWVGVRGKGAEGSPNRAVALEAGAEGDLPDAVSSGHAALGLGVGQLVPQGAAGGVAEAVQGHAGRLHVPVGEVQVVLQRVQHRPPPRVDAEVVERPLEVGDVGLHLRPPHHDPPPHQRGQELELLREREHEGPQGGDVGLQRVPRHRHQLPRQRHPHRPLLVLPLVHAPVAAVVRPLVGAHRVHQLVLGPPPVPPPVRQQHRRAAHPEDAVAQQHGAVVAEVPVQGDVLRAHHHRVRVRVRLQQMLRQVHRYEPRRAPHSAQVVAAHALPQLVVVHYHRRQRRRRVEQAAVHYQDPDLLRLHSRRLEQRVQRPEHHRLRLRPRLLHRQVRRRGRDARRHVRLVAQPRPPGYPLLERHDVFRKRPVLLCHLQEPLHRHLSLLPRRFVAREVHQVHRPGPLRPVQAHSHHQHRQPRHPRRRVYQHTGVPSRVLHHLPEPIQPQPRRGQPHQHHPKEYRHRHSRSLHRRGVLARIPVPQLHIFQLHGLEEVR</sequence>
<protein>
    <submittedName>
        <fullName evidence="2">Uncharacterized protein</fullName>
    </submittedName>
</protein>
<evidence type="ECO:0000313" key="2">
    <source>
        <dbReference type="EMBL" id="CAH9089163.1"/>
    </source>
</evidence>
<accession>A0AAV0CZL0</accession>
<comment type="caution">
    <text evidence="2">The sequence shown here is derived from an EMBL/GenBank/DDBJ whole genome shotgun (WGS) entry which is preliminary data.</text>
</comment>
<evidence type="ECO:0000313" key="3">
    <source>
        <dbReference type="Proteomes" id="UP001152523"/>
    </source>
</evidence>
<feature type="region of interest" description="Disordered" evidence="1">
    <location>
        <begin position="463"/>
        <end position="497"/>
    </location>
</feature>
<name>A0AAV0CZL0_9ASTE</name>
<feature type="compositionally biased region" description="Basic residues" evidence="1">
    <location>
        <begin position="475"/>
        <end position="497"/>
    </location>
</feature>
<evidence type="ECO:0000256" key="1">
    <source>
        <dbReference type="SAM" id="MobiDB-lite"/>
    </source>
</evidence>
<proteinExistence type="predicted"/>
<dbReference type="AlphaFoldDB" id="A0AAV0CZL0"/>
<feature type="region of interest" description="Disordered" evidence="1">
    <location>
        <begin position="426"/>
        <end position="449"/>
    </location>
</feature>
<gene>
    <name evidence="2" type="ORF">CEPIT_LOCUS10782</name>
</gene>
<dbReference type="EMBL" id="CAMAPF010000061">
    <property type="protein sequence ID" value="CAH9089163.1"/>
    <property type="molecule type" value="Genomic_DNA"/>
</dbReference>
<keyword evidence="3" id="KW-1185">Reference proteome</keyword>
<reference evidence="2" key="1">
    <citation type="submission" date="2022-07" db="EMBL/GenBank/DDBJ databases">
        <authorList>
            <person name="Macas J."/>
            <person name="Novak P."/>
            <person name="Neumann P."/>
        </authorList>
    </citation>
    <scope>NUCLEOTIDE SEQUENCE</scope>
</reference>
<organism evidence="2 3">
    <name type="scientific">Cuscuta epithymum</name>
    <dbReference type="NCBI Taxonomy" id="186058"/>
    <lineage>
        <taxon>Eukaryota</taxon>
        <taxon>Viridiplantae</taxon>
        <taxon>Streptophyta</taxon>
        <taxon>Embryophyta</taxon>
        <taxon>Tracheophyta</taxon>
        <taxon>Spermatophyta</taxon>
        <taxon>Magnoliopsida</taxon>
        <taxon>eudicotyledons</taxon>
        <taxon>Gunneridae</taxon>
        <taxon>Pentapetalae</taxon>
        <taxon>asterids</taxon>
        <taxon>lamiids</taxon>
        <taxon>Solanales</taxon>
        <taxon>Convolvulaceae</taxon>
        <taxon>Cuscuteae</taxon>
        <taxon>Cuscuta</taxon>
        <taxon>Cuscuta subgen. Cuscuta</taxon>
    </lineage>
</organism>